<reference evidence="2 3" key="1">
    <citation type="submission" date="2017-06" db="EMBL/GenBank/DDBJ databases">
        <authorList>
            <person name="Kim H.J."/>
            <person name="Triplett B.A."/>
        </authorList>
    </citation>
    <scope>NUCLEOTIDE SEQUENCE [LARGE SCALE GENOMIC DNA]</scope>
    <source>
        <strain evidence="2 3">CGMCC 4.5593</strain>
    </source>
</reference>
<dbReference type="RefSeq" id="WP_089243695.1">
    <property type="nucleotide sequence ID" value="NZ_FZPH01000001.1"/>
</dbReference>
<evidence type="ECO:0000313" key="3">
    <source>
        <dbReference type="Proteomes" id="UP000198362"/>
    </source>
</evidence>
<dbReference type="AlphaFoldDB" id="A0A239G552"/>
<sequence>MDVDRFWALLAESATGARGRDAREAFLREHLLRADRADLLDFVAHLSATREPANTYRLWHAADFFYEGYCSGDSFHYFQMWLVGLGRDAYDAAVADPDSLAAHPAVQRLAALPQPWADDDYPEWETLEYVAVNVGNERPDVDGDVRDVLTEERGIHLRFDPHPVDVEWRQPDMARAYPRMTALCGPLPHS</sequence>
<organism evidence="2 3">
    <name type="scientific">Asanoa hainanensis</name>
    <dbReference type="NCBI Taxonomy" id="560556"/>
    <lineage>
        <taxon>Bacteria</taxon>
        <taxon>Bacillati</taxon>
        <taxon>Actinomycetota</taxon>
        <taxon>Actinomycetes</taxon>
        <taxon>Micromonosporales</taxon>
        <taxon>Micromonosporaceae</taxon>
        <taxon>Asanoa</taxon>
    </lineage>
</organism>
<dbReference type="Proteomes" id="UP000198362">
    <property type="component" value="Unassembled WGS sequence"/>
</dbReference>
<proteinExistence type="predicted"/>
<accession>A0A239G552</accession>
<dbReference type="InterPro" id="IPR025334">
    <property type="entry name" value="DUF4240"/>
</dbReference>
<dbReference type="OrthoDB" id="6200718at2"/>
<feature type="domain" description="DUF4240" evidence="1">
    <location>
        <begin position="1"/>
        <end position="132"/>
    </location>
</feature>
<name>A0A239G552_9ACTN</name>
<protein>
    <recommendedName>
        <fullName evidence="1">DUF4240 domain-containing protein</fullName>
    </recommendedName>
</protein>
<dbReference type="Pfam" id="PF14024">
    <property type="entry name" value="DUF4240"/>
    <property type="match status" value="1"/>
</dbReference>
<evidence type="ECO:0000259" key="1">
    <source>
        <dbReference type="Pfam" id="PF14024"/>
    </source>
</evidence>
<evidence type="ECO:0000313" key="2">
    <source>
        <dbReference type="EMBL" id="SNS64211.1"/>
    </source>
</evidence>
<gene>
    <name evidence="2" type="ORF">SAMN05421812_101232</name>
</gene>
<keyword evidence="3" id="KW-1185">Reference proteome</keyword>
<dbReference type="EMBL" id="FZPH01000001">
    <property type="protein sequence ID" value="SNS64211.1"/>
    <property type="molecule type" value="Genomic_DNA"/>
</dbReference>